<organism evidence="4 5">
    <name type="scientific">Rhodococcus rhodnii</name>
    <dbReference type="NCBI Taxonomy" id="38312"/>
    <lineage>
        <taxon>Bacteria</taxon>
        <taxon>Bacillati</taxon>
        <taxon>Actinomycetota</taxon>
        <taxon>Actinomycetes</taxon>
        <taxon>Mycobacteriales</taxon>
        <taxon>Nocardiaceae</taxon>
        <taxon>Rhodococcus</taxon>
    </lineage>
</organism>
<dbReference type="InterPro" id="IPR005182">
    <property type="entry name" value="YdbS-like_PH"/>
</dbReference>
<name>A0A6P2CDG2_9NOCA</name>
<feature type="transmembrane region" description="Helical" evidence="2">
    <location>
        <begin position="24"/>
        <end position="46"/>
    </location>
</feature>
<dbReference type="Pfam" id="PF03703">
    <property type="entry name" value="bPH_2"/>
    <property type="match status" value="1"/>
</dbReference>
<evidence type="ECO:0000313" key="4">
    <source>
        <dbReference type="EMBL" id="TXG90563.1"/>
    </source>
</evidence>
<dbReference type="AlphaFoldDB" id="A0A6P2CDG2"/>
<evidence type="ECO:0000256" key="2">
    <source>
        <dbReference type="SAM" id="Phobius"/>
    </source>
</evidence>
<keyword evidence="2" id="KW-0812">Transmembrane</keyword>
<accession>A0A6P2CDG2</accession>
<dbReference type="EMBL" id="QRCM01000001">
    <property type="protein sequence ID" value="TXG90563.1"/>
    <property type="molecule type" value="Genomic_DNA"/>
</dbReference>
<keyword evidence="2" id="KW-0472">Membrane</keyword>
<feature type="transmembrane region" description="Helical" evidence="2">
    <location>
        <begin position="52"/>
        <end position="72"/>
    </location>
</feature>
<feature type="domain" description="YdbS-like PH" evidence="3">
    <location>
        <begin position="81"/>
        <end position="153"/>
    </location>
</feature>
<protein>
    <submittedName>
        <fullName evidence="4">PH domain-containing protein</fullName>
    </submittedName>
</protein>
<sequence length="190" mass="21036">MAYPEDALADDEELVLHRHPHWKALVGPALVFVLVTAAAGFAGGLVQRHVEGAGTTVGLVAVAAVWLALVVWRSLVPFVRWNTTHFIVTDRRVLVREGIVTHRGIDIPLARVSNVQFRHGIVDRLLRTGTLVVVAASDDPLEFDDIPQVERVHSLLYREVMDATDRREPPWRPTAGPGSADDVDRPQGRR</sequence>
<keyword evidence="2" id="KW-1133">Transmembrane helix</keyword>
<reference evidence="4 5" key="1">
    <citation type="submission" date="2018-07" db="EMBL/GenBank/DDBJ databases">
        <title>Genome sequence of Rhodococcus rhodnii ATCC 35071 from Rhodnius prolixus.</title>
        <authorList>
            <person name="Patel V."/>
            <person name="Vogel K.J."/>
        </authorList>
    </citation>
    <scope>NUCLEOTIDE SEQUENCE [LARGE SCALE GENOMIC DNA]</scope>
    <source>
        <strain evidence="4 5">ATCC 35071</strain>
    </source>
</reference>
<proteinExistence type="predicted"/>
<dbReference type="PANTHER" id="PTHR37938">
    <property type="entry name" value="BLL0215 PROTEIN"/>
    <property type="match status" value="1"/>
</dbReference>
<dbReference type="PANTHER" id="PTHR37938:SF1">
    <property type="entry name" value="BLL0215 PROTEIN"/>
    <property type="match status" value="1"/>
</dbReference>
<comment type="caution">
    <text evidence="4">The sequence shown here is derived from an EMBL/GenBank/DDBJ whole genome shotgun (WGS) entry which is preliminary data.</text>
</comment>
<gene>
    <name evidence="4" type="ORF">DW322_10430</name>
</gene>
<evidence type="ECO:0000259" key="3">
    <source>
        <dbReference type="Pfam" id="PF03703"/>
    </source>
</evidence>
<evidence type="ECO:0000313" key="5">
    <source>
        <dbReference type="Proteomes" id="UP000471120"/>
    </source>
</evidence>
<dbReference type="RefSeq" id="WP_010839232.1">
    <property type="nucleotide sequence ID" value="NZ_QRCM01000001.1"/>
</dbReference>
<feature type="region of interest" description="Disordered" evidence="1">
    <location>
        <begin position="165"/>
        <end position="190"/>
    </location>
</feature>
<evidence type="ECO:0000256" key="1">
    <source>
        <dbReference type="SAM" id="MobiDB-lite"/>
    </source>
</evidence>
<dbReference type="Proteomes" id="UP000471120">
    <property type="component" value="Unassembled WGS sequence"/>
</dbReference>